<dbReference type="GO" id="GO:0006412">
    <property type="term" value="P:translation"/>
    <property type="evidence" value="ECO:0007669"/>
    <property type="project" value="TreeGrafter"/>
</dbReference>
<evidence type="ECO:0000313" key="6">
    <source>
        <dbReference type="EMBL" id="MBM6919558.1"/>
    </source>
</evidence>
<dbReference type="CDD" id="cd01734">
    <property type="entry name" value="YlxS_C"/>
    <property type="match status" value="1"/>
</dbReference>
<dbReference type="InterPro" id="IPR035956">
    <property type="entry name" value="RimP_N_sf"/>
</dbReference>
<comment type="function">
    <text evidence="3">Required for maturation of 30S ribosomal subunits.</text>
</comment>
<evidence type="ECO:0000313" key="7">
    <source>
        <dbReference type="Proteomes" id="UP000774750"/>
    </source>
</evidence>
<reference evidence="6" key="1">
    <citation type="submission" date="2020-08" db="EMBL/GenBank/DDBJ databases">
        <authorList>
            <person name="Cejkova D."/>
            <person name="Kubasova T."/>
            <person name="Jahodarova E."/>
            <person name="Rychlik I."/>
        </authorList>
    </citation>
    <scope>NUCLEOTIDE SEQUENCE</scope>
    <source>
        <strain evidence="6">An559</strain>
    </source>
</reference>
<reference evidence="6" key="2">
    <citation type="journal article" date="2021" name="Sci. Rep.">
        <title>The distribution of antibiotic resistance genes in chicken gut microbiota commensals.</title>
        <authorList>
            <person name="Juricova H."/>
            <person name="Matiasovicova J."/>
            <person name="Kubasova T."/>
            <person name="Cejkova D."/>
            <person name="Rychlik I."/>
        </authorList>
    </citation>
    <scope>NUCLEOTIDE SEQUENCE</scope>
    <source>
        <strain evidence="6">An559</strain>
    </source>
</reference>
<dbReference type="InterPro" id="IPR028989">
    <property type="entry name" value="RimP_N"/>
</dbReference>
<dbReference type="Pfam" id="PF02576">
    <property type="entry name" value="RimP_N"/>
    <property type="match status" value="1"/>
</dbReference>
<dbReference type="Proteomes" id="UP000774750">
    <property type="component" value="Unassembled WGS sequence"/>
</dbReference>
<protein>
    <recommendedName>
        <fullName evidence="3">Ribosome maturation factor RimP</fullName>
    </recommendedName>
</protein>
<comment type="caution">
    <text evidence="6">The sequence shown here is derived from an EMBL/GenBank/DDBJ whole genome shotgun (WGS) entry which is preliminary data.</text>
</comment>
<dbReference type="InterPro" id="IPR028998">
    <property type="entry name" value="RimP_C"/>
</dbReference>
<evidence type="ECO:0000256" key="1">
    <source>
        <dbReference type="ARBA" id="ARBA00022490"/>
    </source>
</evidence>
<dbReference type="Gene3D" id="3.30.300.70">
    <property type="entry name" value="RimP-like superfamily, N-terminal"/>
    <property type="match status" value="1"/>
</dbReference>
<comment type="subcellular location">
    <subcellularLocation>
        <location evidence="3">Cytoplasm</location>
    </subcellularLocation>
</comment>
<dbReference type="InterPro" id="IPR036847">
    <property type="entry name" value="RimP_C_sf"/>
</dbReference>
<dbReference type="SUPFAM" id="SSF75420">
    <property type="entry name" value="YhbC-like, N-terminal domain"/>
    <property type="match status" value="1"/>
</dbReference>
<evidence type="ECO:0000259" key="4">
    <source>
        <dbReference type="Pfam" id="PF02576"/>
    </source>
</evidence>
<keyword evidence="2 3" id="KW-0690">Ribosome biogenesis</keyword>
<dbReference type="AlphaFoldDB" id="A0A939BDL0"/>
<dbReference type="RefSeq" id="WP_204443440.1">
    <property type="nucleotide sequence ID" value="NZ_JACJKY010000001.1"/>
</dbReference>
<keyword evidence="1 3" id="KW-0963">Cytoplasm</keyword>
<accession>A0A939BDL0</accession>
<comment type="similarity">
    <text evidence="3">Belongs to the RimP family.</text>
</comment>
<dbReference type="HAMAP" id="MF_01077">
    <property type="entry name" value="RimP"/>
    <property type="match status" value="1"/>
</dbReference>
<dbReference type="GO" id="GO:0005829">
    <property type="term" value="C:cytosol"/>
    <property type="evidence" value="ECO:0007669"/>
    <property type="project" value="TreeGrafter"/>
</dbReference>
<dbReference type="EMBL" id="JACJKY010000001">
    <property type="protein sequence ID" value="MBM6919558.1"/>
    <property type="molecule type" value="Genomic_DNA"/>
</dbReference>
<feature type="domain" description="Ribosome maturation factor RimP N-terminal" evidence="4">
    <location>
        <begin position="16"/>
        <end position="87"/>
    </location>
</feature>
<dbReference type="FunFam" id="3.30.300.70:FF:000001">
    <property type="entry name" value="Ribosome maturation factor RimP"/>
    <property type="match status" value="1"/>
</dbReference>
<name>A0A939BDL0_9FIRM</name>
<keyword evidence="7" id="KW-1185">Reference proteome</keyword>
<dbReference type="Gene3D" id="2.30.30.180">
    <property type="entry name" value="Ribosome maturation factor RimP, C-terminal domain"/>
    <property type="match status" value="1"/>
</dbReference>
<proteinExistence type="inferred from homology"/>
<dbReference type="Pfam" id="PF17384">
    <property type="entry name" value="DUF150_C"/>
    <property type="match status" value="1"/>
</dbReference>
<evidence type="ECO:0000256" key="2">
    <source>
        <dbReference type="ARBA" id="ARBA00022517"/>
    </source>
</evidence>
<dbReference type="SUPFAM" id="SSF74942">
    <property type="entry name" value="YhbC-like, C-terminal domain"/>
    <property type="match status" value="1"/>
</dbReference>
<dbReference type="PANTHER" id="PTHR33867:SF1">
    <property type="entry name" value="RIBOSOME MATURATION FACTOR RIMP"/>
    <property type="match status" value="1"/>
</dbReference>
<sequence>MKRKTNKTAEIVYDLAKPIADELGLTIWDIRFEKEGSMWILSVIIDKEGGVSLNDCEAMSRPLDAKLDEVDPIEQSYCLEVSSAGIERELSKDWHFDACRGETVVVRLIRPYNGEREFVGVLKNAENDAVIIETEENEYEFRMNDIAFVRLYVEF</sequence>
<dbReference type="InterPro" id="IPR003728">
    <property type="entry name" value="Ribosome_maturation_RimP"/>
</dbReference>
<gene>
    <name evidence="3" type="primary">rimP</name>
    <name evidence="6" type="ORF">H6A12_00015</name>
</gene>
<dbReference type="GO" id="GO:0000028">
    <property type="term" value="P:ribosomal small subunit assembly"/>
    <property type="evidence" value="ECO:0007669"/>
    <property type="project" value="TreeGrafter"/>
</dbReference>
<evidence type="ECO:0000259" key="5">
    <source>
        <dbReference type="Pfam" id="PF17384"/>
    </source>
</evidence>
<feature type="domain" description="Ribosome maturation factor RimP C-terminal" evidence="5">
    <location>
        <begin position="90"/>
        <end position="155"/>
    </location>
</feature>
<evidence type="ECO:0000256" key="3">
    <source>
        <dbReference type="HAMAP-Rule" id="MF_01077"/>
    </source>
</evidence>
<organism evidence="6 7">
    <name type="scientific">Merdimmobilis hominis</name>
    <dbReference type="NCBI Taxonomy" id="2897707"/>
    <lineage>
        <taxon>Bacteria</taxon>
        <taxon>Bacillati</taxon>
        <taxon>Bacillota</taxon>
        <taxon>Clostridia</taxon>
        <taxon>Eubacteriales</taxon>
        <taxon>Oscillospiraceae</taxon>
        <taxon>Merdimmobilis</taxon>
    </lineage>
</organism>
<dbReference type="PANTHER" id="PTHR33867">
    <property type="entry name" value="RIBOSOME MATURATION FACTOR RIMP"/>
    <property type="match status" value="1"/>
</dbReference>